<evidence type="ECO:0000313" key="2">
    <source>
        <dbReference type="Proteomes" id="UP001148629"/>
    </source>
</evidence>
<dbReference type="EMBL" id="JANRMS010001684">
    <property type="protein sequence ID" value="KAJ3526704.1"/>
    <property type="molecule type" value="Genomic_DNA"/>
</dbReference>
<organism evidence="1 2">
    <name type="scientific">Fusarium decemcellulare</name>
    <dbReference type="NCBI Taxonomy" id="57161"/>
    <lineage>
        <taxon>Eukaryota</taxon>
        <taxon>Fungi</taxon>
        <taxon>Dikarya</taxon>
        <taxon>Ascomycota</taxon>
        <taxon>Pezizomycotina</taxon>
        <taxon>Sordariomycetes</taxon>
        <taxon>Hypocreomycetidae</taxon>
        <taxon>Hypocreales</taxon>
        <taxon>Nectriaceae</taxon>
        <taxon>Fusarium</taxon>
        <taxon>Fusarium decemcellulare species complex</taxon>
    </lineage>
</organism>
<keyword evidence="2" id="KW-1185">Reference proteome</keyword>
<reference evidence="1" key="1">
    <citation type="submission" date="2022-08" db="EMBL/GenBank/DDBJ databases">
        <title>Genome Sequence of Fusarium decemcellulare.</title>
        <authorList>
            <person name="Buettner E."/>
        </authorList>
    </citation>
    <scope>NUCLEOTIDE SEQUENCE</scope>
    <source>
        <strain evidence="1">Babe19</strain>
    </source>
</reference>
<comment type="caution">
    <text evidence="1">The sequence shown here is derived from an EMBL/GenBank/DDBJ whole genome shotgun (WGS) entry which is preliminary data.</text>
</comment>
<protein>
    <submittedName>
        <fullName evidence="1">Uncharacterized protein</fullName>
    </submittedName>
</protein>
<accession>A0ACC1RVN5</accession>
<proteinExistence type="predicted"/>
<dbReference type="Proteomes" id="UP001148629">
    <property type="component" value="Unassembled WGS sequence"/>
</dbReference>
<evidence type="ECO:0000313" key="1">
    <source>
        <dbReference type="EMBL" id="KAJ3526704.1"/>
    </source>
</evidence>
<sequence>MWWLFRYGSTTQRNATQRRGEAPGDLSPQPRGTDLRQYDDEAEDLDISMGPQGEGMQRPMRCTSVDILGRSTAPSLNLSGRLGGDFSNPGLAPKAGHAEPGSVEAKGIQSREIDKRIREIAPKYRATSYFVLCKRLYLMVRNTMQLEGTVLFAREDSGNYSGPYVAAWLSFVFNDEIHASVSTILGPRADPNTTHRSAKKMAQDRDAENVEDDAEEGLRRCVSELRFIARAILAWKGVGLEAIPPCVLRASSPAAESAKDVSHILVWWALDAEIYPVRIGWPYEHWHFGCGRPWMNSVRASFDLRISPKRLGRWTENLRSLKMVNSWMMDDG</sequence>
<gene>
    <name evidence="1" type="ORF">NM208_g11061</name>
</gene>
<name>A0ACC1RVN5_9HYPO</name>